<dbReference type="GO" id="GO:0016301">
    <property type="term" value="F:kinase activity"/>
    <property type="evidence" value="ECO:0007669"/>
    <property type="project" value="UniProtKB-KW"/>
</dbReference>
<reference evidence="1 2" key="1">
    <citation type="journal article" date="2014" name="Int. J. Syst. Evol. Microbiol.">
        <title>Complete genome sequence of Corynebacterium casei LMG S-19264T (=DSM 44701T), isolated from a smear-ripened cheese.</title>
        <authorList>
            <consortium name="US DOE Joint Genome Institute (JGI-PGF)"/>
            <person name="Walter F."/>
            <person name="Albersmeier A."/>
            <person name="Kalinowski J."/>
            <person name="Ruckert C."/>
        </authorList>
    </citation>
    <scope>NUCLEOTIDE SEQUENCE [LARGE SCALE GENOMIC DNA]</scope>
    <source>
        <strain evidence="1 2">CGMCC 1.12925</strain>
    </source>
</reference>
<protein>
    <submittedName>
        <fullName evidence="1">Histidine kinase</fullName>
    </submittedName>
</protein>
<gene>
    <name evidence="1" type="ORF">GCM10010831_01030</name>
</gene>
<dbReference type="Gene3D" id="3.40.50.1820">
    <property type="entry name" value="alpha/beta hydrolase"/>
    <property type="match status" value="1"/>
</dbReference>
<proteinExistence type="predicted"/>
<dbReference type="PANTHER" id="PTHR48098:SF6">
    <property type="entry name" value="FERRI-BACILLIBACTIN ESTERASE BESA"/>
    <property type="match status" value="1"/>
</dbReference>
<comment type="caution">
    <text evidence="1">The sequence shown here is derived from an EMBL/GenBank/DDBJ whole genome shotgun (WGS) entry which is preliminary data.</text>
</comment>
<dbReference type="AlphaFoldDB" id="A0A917E5P7"/>
<keyword evidence="2" id="KW-1185">Reference proteome</keyword>
<dbReference type="SUPFAM" id="SSF53474">
    <property type="entry name" value="alpha/beta-Hydrolases"/>
    <property type="match status" value="1"/>
</dbReference>
<dbReference type="Proteomes" id="UP000599688">
    <property type="component" value="Unassembled WGS sequence"/>
</dbReference>
<keyword evidence="1" id="KW-0418">Kinase</keyword>
<dbReference type="InterPro" id="IPR000801">
    <property type="entry name" value="Esterase-like"/>
</dbReference>
<dbReference type="PANTHER" id="PTHR48098">
    <property type="entry name" value="ENTEROCHELIN ESTERASE-RELATED"/>
    <property type="match status" value="1"/>
</dbReference>
<dbReference type="Gene3D" id="1.25.40.10">
    <property type="entry name" value="Tetratricopeptide repeat domain"/>
    <property type="match status" value="1"/>
</dbReference>
<accession>A0A917E5P7</accession>
<evidence type="ECO:0000313" key="2">
    <source>
        <dbReference type="Proteomes" id="UP000599688"/>
    </source>
</evidence>
<dbReference type="InterPro" id="IPR050583">
    <property type="entry name" value="Mycobacterial_A85_antigen"/>
</dbReference>
<sequence>MKKIYFLLIGFIFISNPLKAQHIYQDIESEFLEQNRKIKLQLPRSYKTNPDKEYPIILVLDADYLFEPIGGMVDYLSYWEEVPEAIVVGIIQNESRKDDFLIDDQDYLPSGPGEAFFDFIELELITYIENNYRTTPLRVIAGHGESANFSNFFLFRKDPLFRAYINFSPFFTKKMKKRVVSGLSKTNSRTWYYYAFSENEPQEQLRAMKDLAIEAELIENSNLNFYTHKYKDATHFTSVSQGIGSALEEIFAVFKPITPQEYDQNLYHAESPVVYLEDKYYDIATFFNLKIAMRVNDLMFASRAIEEKKNWEEYKELSKLAKKHQPKTLLSSYFLARHYQEIGEPKKALKYYQEAYGYQAVGQLTQDLMLIRAEEIKEVFGY</sequence>
<keyword evidence="1" id="KW-0808">Transferase</keyword>
<dbReference type="RefSeq" id="WP_188404802.1">
    <property type="nucleotide sequence ID" value="NZ_BMGL01000001.1"/>
</dbReference>
<organism evidence="1 2">
    <name type="scientific">Psychroflexus salis</name>
    <dbReference type="NCBI Taxonomy" id="1526574"/>
    <lineage>
        <taxon>Bacteria</taxon>
        <taxon>Pseudomonadati</taxon>
        <taxon>Bacteroidota</taxon>
        <taxon>Flavobacteriia</taxon>
        <taxon>Flavobacteriales</taxon>
        <taxon>Flavobacteriaceae</taxon>
        <taxon>Psychroflexus</taxon>
    </lineage>
</organism>
<dbReference type="Pfam" id="PF00756">
    <property type="entry name" value="Esterase"/>
    <property type="match status" value="1"/>
</dbReference>
<name>A0A917E5P7_9FLAO</name>
<dbReference type="InterPro" id="IPR011990">
    <property type="entry name" value="TPR-like_helical_dom_sf"/>
</dbReference>
<dbReference type="InterPro" id="IPR029058">
    <property type="entry name" value="AB_hydrolase_fold"/>
</dbReference>
<dbReference type="EMBL" id="BMGL01000001">
    <property type="protein sequence ID" value="GGE03161.1"/>
    <property type="molecule type" value="Genomic_DNA"/>
</dbReference>
<evidence type="ECO:0000313" key="1">
    <source>
        <dbReference type="EMBL" id="GGE03161.1"/>
    </source>
</evidence>